<name>K1TX33_9ZZZZ</name>
<dbReference type="SUPFAM" id="SSF53474">
    <property type="entry name" value="alpha/beta-Hydrolases"/>
    <property type="match status" value="1"/>
</dbReference>
<protein>
    <submittedName>
        <fullName evidence="1">Alpha/beta hydrolase family protein</fullName>
    </submittedName>
</protein>
<feature type="non-terminal residue" evidence="1">
    <location>
        <position position="1"/>
    </location>
</feature>
<reference evidence="1" key="1">
    <citation type="journal article" date="2013" name="Environ. Microbiol.">
        <title>Microbiota from the distal guts of lean and obese adolescents exhibit partial functional redundancy besides clear differences in community structure.</title>
        <authorList>
            <person name="Ferrer M."/>
            <person name="Ruiz A."/>
            <person name="Lanza F."/>
            <person name="Haange S.B."/>
            <person name="Oberbach A."/>
            <person name="Till H."/>
            <person name="Bargiela R."/>
            <person name="Campoy C."/>
            <person name="Segura M.T."/>
            <person name="Richter M."/>
            <person name="von Bergen M."/>
            <person name="Seifert J."/>
            <person name="Suarez A."/>
        </authorList>
    </citation>
    <scope>NUCLEOTIDE SEQUENCE</scope>
</reference>
<evidence type="ECO:0000313" key="1">
    <source>
        <dbReference type="EMBL" id="EKC74448.1"/>
    </source>
</evidence>
<proteinExistence type="predicted"/>
<dbReference type="Gene3D" id="3.40.50.1820">
    <property type="entry name" value="alpha/beta hydrolase"/>
    <property type="match status" value="1"/>
</dbReference>
<dbReference type="GO" id="GO:0016787">
    <property type="term" value="F:hydrolase activity"/>
    <property type="evidence" value="ECO:0007669"/>
    <property type="project" value="UniProtKB-KW"/>
</dbReference>
<keyword evidence="1" id="KW-0378">Hydrolase</keyword>
<gene>
    <name evidence="1" type="ORF">LEA_05724</name>
</gene>
<sequence>AQYSRDEFCGLMKHGFIMLAGAIGADLGYDITCPCILLCGEHDKTGATKRYNPMWAAGEHLPLTWVKDAGHNSNADNPAFVNAEIEKFVAGLPGLRAGLQGRLTP</sequence>
<dbReference type="AlphaFoldDB" id="K1TX33"/>
<accession>K1TX33</accession>
<organism evidence="1">
    <name type="scientific">human gut metagenome</name>
    <dbReference type="NCBI Taxonomy" id="408170"/>
    <lineage>
        <taxon>unclassified sequences</taxon>
        <taxon>metagenomes</taxon>
        <taxon>organismal metagenomes</taxon>
    </lineage>
</organism>
<dbReference type="EMBL" id="AJWY01003729">
    <property type="protein sequence ID" value="EKC74448.1"/>
    <property type="molecule type" value="Genomic_DNA"/>
</dbReference>
<comment type="caution">
    <text evidence="1">The sequence shown here is derived from an EMBL/GenBank/DDBJ whole genome shotgun (WGS) entry which is preliminary data.</text>
</comment>
<dbReference type="InterPro" id="IPR029058">
    <property type="entry name" value="AB_hydrolase_fold"/>
</dbReference>